<proteinExistence type="inferred from homology"/>
<dbReference type="Pfam" id="PF02515">
    <property type="entry name" value="CoA_transf_3"/>
    <property type="match status" value="2"/>
</dbReference>
<dbReference type="InterPro" id="IPR044855">
    <property type="entry name" value="CoA-Trfase_III_dom3_sf"/>
</dbReference>
<dbReference type="InterPro" id="IPR050509">
    <property type="entry name" value="CoA-transferase_III"/>
</dbReference>
<protein>
    <submittedName>
        <fullName evidence="4">CoA transferase</fullName>
    </submittedName>
</protein>
<keyword evidence="5" id="KW-1185">Reference proteome</keyword>
<dbReference type="Gene3D" id="3.30.1540.10">
    <property type="entry name" value="formyl-coa transferase, domain 3"/>
    <property type="match status" value="2"/>
</dbReference>
<reference evidence="4 5" key="1">
    <citation type="submission" date="2020-04" db="EMBL/GenBank/DDBJ databases">
        <title>Gordonia sp. nov. TBRC 11910.</title>
        <authorList>
            <person name="Suriyachadkun C."/>
        </authorList>
    </citation>
    <scope>NUCLEOTIDE SEQUENCE [LARGE SCALE GENOMIC DNA]</scope>
    <source>
        <strain evidence="4 5">TBRC 11910</strain>
    </source>
</reference>
<comment type="caution">
    <text evidence="4">The sequence shown here is derived from an EMBL/GenBank/DDBJ whole genome shotgun (WGS) entry which is preliminary data.</text>
</comment>
<evidence type="ECO:0000313" key="4">
    <source>
        <dbReference type="EMBL" id="NMO00055.1"/>
    </source>
</evidence>
<evidence type="ECO:0000256" key="1">
    <source>
        <dbReference type="ARBA" id="ARBA00008383"/>
    </source>
</evidence>
<organism evidence="4 5">
    <name type="scientific">Gordonia asplenii</name>
    <dbReference type="NCBI Taxonomy" id="2725283"/>
    <lineage>
        <taxon>Bacteria</taxon>
        <taxon>Bacillati</taxon>
        <taxon>Actinomycetota</taxon>
        <taxon>Actinomycetes</taxon>
        <taxon>Mycobacteriales</taxon>
        <taxon>Gordoniaceae</taxon>
        <taxon>Gordonia</taxon>
    </lineage>
</organism>
<gene>
    <name evidence="4" type="ORF">HH308_02370</name>
</gene>
<accession>A0A848KT46</accession>
<dbReference type="Gene3D" id="3.40.50.10540">
    <property type="entry name" value="Crotonobetainyl-coa:carnitine coa-transferase, domain 1"/>
    <property type="match status" value="2"/>
</dbReference>
<dbReference type="GO" id="GO:0016740">
    <property type="term" value="F:transferase activity"/>
    <property type="evidence" value="ECO:0007669"/>
    <property type="project" value="UniProtKB-KW"/>
</dbReference>
<dbReference type="PANTHER" id="PTHR48228:SF6">
    <property type="entry name" value="L-CARNITINE COA-TRANSFERASE"/>
    <property type="match status" value="1"/>
</dbReference>
<evidence type="ECO:0000256" key="3">
    <source>
        <dbReference type="SAM" id="MobiDB-lite"/>
    </source>
</evidence>
<dbReference type="Proteomes" id="UP000550729">
    <property type="component" value="Unassembled WGS sequence"/>
</dbReference>
<dbReference type="PANTHER" id="PTHR48228">
    <property type="entry name" value="SUCCINYL-COA--D-CITRAMALATE COA-TRANSFERASE"/>
    <property type="match status" value="1"/>
</dbReference>
<comment type="similarity">
    <text evidence="1">Belongs to the CoA-transferase III family.</text>
</comment>
<dbReference type="InterPro" id="IPR023606">
    <property type="entry name" value="CoA-Trfase_III_dom_1_sf"/>
</dbReference>
<evidence type="ECO:0000256" key="2">
    <source>
        <dbReference type="ARBA" id="ARBA00022679"/>
    </source>
</evidence>
<dbReference type="RefSeq" id="WP_170192516.1">
    <property type="nucleotide sequence ID" value="NZ_JABBNB010000001.1"/>
</dbReference>
<dbReference type="SUPFAM" id="SSF89796">
    <property type="entry name" value="CoA-transferase family III (CaiB/BaiF)"/>
    <property type="match status" value="2"/>
</dbReference>
<feature type="compositionally biased region" description="Basic and acidic residues" evidence="3">
    <location>
        <begin position="765"/>
        <end position="781"/>
    </location>
</feature>
<dbReference type="AlphaFoldDB" id="A0A848KT46"/>
<feature type="region of interest" description="Disordered" evidence="3">
    <location>
        <begin position="761"/>
        <end position="781"/>
    </location>
</feature>
<name>A0A848KT46_9ACTN</name>
<dbReference type="EMBL" id="JABBNB010000001">
    <property type="protein sequence ID" value="NMO00055.1"/>
    <property type="molecule type" value="Genomic_DNA"/>
</dbReference>
<evidence type="ECO:0000313" key="5">
    <source>
        <dbReference type="Proteomes" id="UP000550729"/>
    </source>
</evidence>
<dbReference type="InterPro" id="IPR003673">
    <property type="entry name" value="CoA-Trfase_fam_III"/>
</dbReference>
<keyword evidence="2 4" id="KW-0808">Transferase</keyword>
<sequence length="781" mass="82573">MHTFPKTTALPLHGLRVLTVVDELLPSLGKILADLGAMVDVIADPDVVVGDEVAYSIDSRGKRMLDTGDRPLGEIIEAALPITDVLLCGPRIRGISHSDIVAAHPELLVAVISDFGLTGVRRDWVGTEAVYQALGGTLARSGEPGRPPLLPPGELFRLGAAEAIAVSIVGAMFSSLRGPNRLGGILDCSIFEAGMTCLDPAQGMTGSGTPDFVPDLGRPAAGDIYPVFSVRDGYVRVCVLSLAQWESMLDWMGRPTHLCGDELKTNPGRYARAHLVVPALGDFFSSMTVAEMVAECVARRIPAAEVLSVSDVLTEPHFREIGIFVDDACSDGVRRTFPEGMVHVDGTRCAARTQPPTEPRIVPAGHKRPTGGPLAGVTVLDLGVIVAGAQTGQLLAELGARVIRIENTAFPDGMRRSFESLTPALARGHMGKENLGLNLRSAEGLAIFRELVAHADVVCSNFKPGTAEKLGIGHDDLAAINPEIITVESSAFGAIGPRRHSMGYGPLVRALTGLSWLWRENADASYFSDGITIYPDHLAARVSAVAVAACLLNRLRTGRGAHISLAQSDIGLIHLAPYLARESEAPGSVQPPGSAPGALLSQQVFATRGPERWCVIDPRTPEQLDRVYVVLGTASRDTAAIADAVADRDGAEVAEALQAAGVPAAPMLSPGDLPDDAGLSSRDFYTTTSVSGTEQIVPVERAVLIVDGRRAPTLGPAPAFGEHTWSILRELGYDSPQIASLLERGAVEESDLAAKLRRAATNHATENHPTENHATEKVAKA</sequence>